<dbReference type="InterPro" id="IPR024977">
    <property type="entry name" value="Apc4-like_WD40_dom"/>
</dbReference>
<dbReference type="SMART" id="SM00320">
    <property type="entry name" value="WD40"/>
    <property type="match status" value="4"/>
</dbReference>
<reference evidence="5 7" key="1">
    <citation type="submission" date="2017-11" db="EMBL/GenBank/DDBJ databases">
        <title>The genome of Rhizophagus clarus HR1 reveals common genetic basis of auxotrophy among arbuscular mycorrhizal fungi.</title>
        <authorList>
            <person name="Kobayashi Y."/>
        </authorList>
    </citation>
    <scope>NUCLEOTIDE SEQUENCE [LARGE SCALE GENOMIC DNA]</scope>
    <source>
        <strain evidence="5 7">HR1</strain>
    </source>
</reference>
<dbReference type="Pfam" id="PF00400">
    <property type="entry name" value="WD40"/>
    <property type="match status" value="1"/>
</dbReference>
<dbReference type="STRING" id="94130.A0A2Z6RC62"/>
<evidence type="ECO:0000256" key="1">
    <source>
        <dbReference type="ARBA" id="ARBA00022574"/>
    </source>
</evidence>
<evidence type="ECO:0000313" key="7">
    <source>
        <dbReference type="Proteomes" id="UP000247702"/>
    </source>
</evidence>
<accession>A0A2Z6RC62</accession>
<dbReference type="Proteomes" id="UP000247702">
    <property type="component" value="Unassembled WGS sequence"/>
</dbReference>
<feature type="repeat" description="WD" evidence="3">
    <location>
        <begin position="133"/>
        <end position="155"/>
    </location>
</feature>
<dbReference type="InterPro" id="IPR001680">
    <property type="entry name" value="WD40_rpt"/>
</dbReference>
<dbReference type="Proteomes" id="UP000615446">
    <property type="component" value="Unassembled WGS sequence"/>
</dbReference>
<dbReference type="InterPro" id="IPR015943">
    <property type="entry name" value="WD40/YVTN_repeat-like_dom_sf"/>
</dbReference>
<keyword evidence="2" id="KW-0677">Repeat</keyword>
<dbReference type="EMBL" id="BLAL01000016">
    <property type="protein sequence ID" value="GES75313.1"/>
    <property type="molecule type" value="Genomic_DNA"/>
</dbReference>
<dbReference type="PROSITE" id="PS00678">
    <property type="entry name" value="WD_REPEATS_1"/>
    <property type="match status" value="1"/>
</dbReference>
<dbReference type="Pfam" id="PF12894">
    <property type="entry name" value="ANAPC4_WD40"/>
    <property type="match status" value="1"/>
</dbReference>
<dbReference type="InterPro" id="IPR036322">
    <property type="entry name" value="WD40_repeat_dom_sf"/>
</dbReference>
<evidence type="ECO:0000259" key="4">
    <source>
        <dbReference type="Pfam" id="PF12894"/>
    </source>
</evidence>
<dbReference type="PROSITE" id="PS50082">
    <property type="entry name" value="WD_REPEATS_2"/>
    <property type="match status" value="1"/>
</dbReference>
<protein>
    <submittedName>
        <fullName evidence="6">WD repeat-containing protein 92</fullName>
    </submittedName>
</protein>
<keyword evidence="7" id="KW-1185">Reference proteome</keyword>
<dbReference type="SUPFAM" id="SSF50978">
    <property type="entry name" value="WD40 repeat-like"/>
    <property type="match status" value="1"/>
</dbReference>
<organism evidence="5 7">
    <name type="scientific">Rhizophagus clarus</name>
    <dbReference type="NCBI Taxonomy" id="94130"/>
    <lineage>
        <taxon>Eukaryota</taxon>
        <taxon>Fungi</taxon>
        <taxon>Fungi incertae sedis</taxon>
        <taxon>Mucoromycota</taxon>
        <taxon>Glomeromycotina</taxon>
        <taxon>Glomeromycetes</taxon>
        <taxon>Glomerales</taxon>
        <taxon>Glomeraceae</taxon>
        <taxon>Rhizophagus</taxon>
    </lineage>
</organism>
<keyword evidence="1 3" id="KW-0853">WD repeat</keyword>
<dbReference type="PANTHER" id="PTHR10971">
    <property type="entry name" value="MRNA EXPORT FACTOR AND BUB3"/>
    <property type="match status" value="1"/>
</dbReference>
<dbReference type="InterPro" id="IPR019775">
    <property type="entry name" value="WD40_repeat_CS"/>
</dbReference>
<name>A0A2Z6RC62_9GLOM</name>
<dbReference type="EMBL" id="BEXD01001657">
    <property type="protein sequence ID" value="GBB95169.1"/>
    <property type="molecule type" value="Genomic_DNA"/>
</dbReference>
<sequence length="339" mass="37500">MTLQKKPEIFTHIKKKLSFGTYAVKWIPFSAKFVVLGQHPKGTGLFQVYELNEQELILIKERETGGALKCGTFGASSLNARHLATGDFDGRLAIWDLEHNEAPVFSIKAHSSIINDIDGCGGSITSSHGPPELATASRDGTVKIWDIRQKNKPVIKIDSMEETKGSRDPWCVAFGNAWNNEERVLAVGYDSGEIKLFDLKAMTTLSELTISSGVVSLEFDRQYTKLKRLTVGSLKTLEVFEIDDNNKLNSLAMEKQDDTTIWCVRHVPQAPNLFMTSTSSGAINLYQIKNKSLKLLTSANVTEQPVASVDWHINKSGLTVFTSFDGTIGMNIITNTVIE</sequence>
<proteinExistence type="predicted"/>
<feature type="domain" description="Anaphase-promoting complex subunit 4-like WD40" evidence="4">
    <location>
        <begin position="177"/>
        <end position="220"/>
    </location>
</feature>
<evidence type="ECO:0000256" key="2">
    <source>
        <dbReference type="ARBA" id="ARBA00022737"/>
    </source>
</evidence>
<evidence type="ECO:0000313" key="5">
    <source>
        <dbReference type="EMBL" id="GBB95169.1"/>
    </source>
</evidence>
<comment type="caution">
    <text evidence="5">The sequence shown here is derived from an EMBL/GenBank/DDBJ whole genome shotgun (WGS) entry which is preliminary data.</text>
</comment>
<dbReference type="AlphaFoldDB" id="A0A2Z6RC62"/>
<gene>
    <name evidence="6" type="ORF">RCL2_000275800</name>
    <name evidence="5" type="ORF">RclHR1_02490024</name>
</gene>
<evidence type="ECO:0000256" key="3">
    <source>
        <dbReference type="PROSITE-ProRule" id="PRU00221"/>
    </source>
</evidence>
<reference evidence="6" key="2">
    <citation type="submission" date="2019-10" db="EMBL/GenBank/DDBJ databases">
        <title>Conservation and host-specific expression of non-tandemly repeated heterogenous ribosome RNA gene in arbuscular mycorrhizal fungi.</title>
        <authorList>
            <person name="Maeda T."/>
            <person name="Kobayashi Y."/>
            <person name="Nakagawa T."/>
            <person name="Ezawa T."/>
            <person name="Yamaguchi K."/>
            <person name="Bino T."/>
            <person name="Nishimoto Y."/>
            <person name="Shigenobu S."/>
            <person name="Kawaguchi M."/>
        </authorList>
    </citation>
    <scope>NUCLEOTIDE SEQUENCE</scope>
    <source>
        <strain evidence="6">HR1</strain>
    </source>
</reference>
<dbReference type="Gene3D" id="2.130.10.10">
    <property type="entry name" value="YVTN repeat-like/Quinoprotein amine dehydrogenase"/>
    <property type="match status" value="1"/>
</dbReference>
<evidence type="ECO:0000313" key="6">
    <source>
        <dbReference type="EMBL" id="GES75313.1"/>
    </source>
</evidence>
<dbReference type="OrthoDB" id="427795at2759"/>